<dbReference type="EMBL" id="JABWDY010009949">
    <property type="protein sequence ID" value="KAF5201043.1"/>
    <property type="molecule type" value="Genomic_DNA"/>
</dbReference>
<dbReference type="Proteomes" id="UP000554482">
    <property type="component" value="Unassembled WGS sequence"/>
</dbReference>
<reference evidence="1 2" key="1">
    <citation type="submission" date="2020-06" db="EMBL/GenBank/DDBJ databases">
        <title>Transcriptomic and genomic resources for Thalictrum thalictroides and T. hernandezii: Facilitating candidate gene discovery in an emerging model plant lineage.</title>
        <authorList>
            <person name="Arias T."/>
            <person name="Riano-Pachon D.M."/>
            <person name="Di Stilio V.S."/>
        </authorList>
    </citation>
    <scope>NUCLEOTIDE SEQUENCE [LARGE SCALE GENOMIC DNA]</scope>
    <source>
        <strain evidence="2">cv. WT478/WT964</strain>
        <tissue evidence="1">Leaves</tissue>
    </source>
</reference>
<dbReference type="AlphaFoldDB" id="A0A7J6WVG4"/>
<keyword evidence="2" id="KW-1185">Reference proteome</keyword>
<protein>
    <submittedName>
        <fullName evidence="1">Uncharacterized protein</fullName>
    </submittedName>
</protein>
<proteinExistence type="predicted"/>
<organism evidence="1 2">
    <name type="scientific">Thalictrum thalictroides</name>
    <name type="common">Rue-anemone</name>
    <name type="synonym">Anemone thalictroides</name>
    <dbReference type="NCBI Taxonomy" id="46969"/>
    <lineage>
        <taxon>Eukaryota</taxon>
        <taxon>Viridiplantae</taxon>
        <taxon>Streptophyta</taxon>
        <taxon>Embryophyta</taxon>
        <taxon>Tracheophyta</taxon>
        <taxon>Spermatophyta</taxon>
        <taxon>Magnoliopsida</taxon>
        <taxon>Ranunculales</taxon>
        <taxon>Ranunculaceae</taxon>
        <taxon>Thalictroideae</taxon>
        <taxon>Thalictrum</taxon>
    </lineage>
</organism>
<evidence type="ECO:0000313" key="2">
    <source>
        <dbReference type="Proteomes" id="UP000554482"/>
    </source>
</evidence>
<evidence type="ECO:0000313" key="1">
    <source>
        <dbReference type="EMBL" id="KAF5201043.1"/>
    </source>
</evidence>
<sequence length="61" mass="6962">MDLKEARDSFACYQNSTVMISRDLMTAAPEPIHHILPACKRFHQYLKPTILVQASPNDIMC</sequence>
<accession>A0A7J6WVG4</accession>
<name>A0A7J6WVG4_THATH</name>
<gene>
    <name evidence="1" type="ORF">FRX31_009371</name>
</gene>
<comment type="caution">
    <text evidence="1">The sequence shown here is derived from an EMBL/GenBank/DDBJ whole genome shotgun (WGS) entry which is preliminary data.</text>
</comment>